<comment type="subcellular location">
    <subcellularLocation>
        <location evidence="1">Cell envelope</location>
    </subcellularLocation>
</comment>
<proteinExistence type="inferred from homology"/>
<evidence type="ECO:0000256" key="3">
    <source>
        <dbReference type="ARBA" id="ARBA00022448"/>
    </source>
</evidence>
<dbReference type="Gene3D" id="3.40.190.10">
    <property type="entry name" value="Periplasmic binding protein-like II"/>
    <property type="match status" value="2"/>
</dbReference>
<evidence type="ECO:0000256" key="1">
    <source>
        <dbReference type="ARBA" id="ARBA00004196"/>
    </source>
</evidence>
<dbReference type="InterPro" id="IPR006059">
    <property type="entry name" value="SBP"/>
</dbReference>
<dbReference type="STRING" id="55802.TBCH5v1_1974"/>
<sequence>MKSLYGGFSMSKRRQLFVYLIIGILATAVVSGCISQKETTPTATQAQKEVLEIYHWWTAGGEKEAFDALAKKFQEKYPNIEIKANPVSGGAGVNMKMILQSLMLAGKPPDTFQVHAGYEMARYIKANQLSPIDDIWTDDMKKNYPDVIEQMVIFNDHYYAVPINVHRANVIWYNKKIFEKYGIDPASIKTIDDLFAVAEKLKKNGVTPFALGDRNKWPATQVFEVMLVAVGGIDYYQKFINGEISDNDPTLKKVLEYFVKYIEYSNPDHAAKTWDEACAMVYKGEAAMTLMGDWANGYFKAKGWKPDVDYGAIPIPAGVYDLVIDTFVLPAKAAHPDAAKKWLSFIGTVEAQNTFNPIKGSIPPRMDAPADPYDPIQKAFMKELKSPETKMIPSIAHGSAVPEAFAADLNDIISELATSKDVNKAMTEIINAMKKDLLPNKIKEWKLS</sequence>
<dbReference type="EMBL" id="CP013050">
    <property type="protein sequence ID" value="ALM75877.1"/>
    <property type="molecule type" value="Genomic_DNA"/>
</dbReference>
<evidence type="ECO:0000256" key="4">
    <source>
        <dbReference type="ARBA" id="ARBA00022729"/>
    </source>
</evidence>
<comment type="similarity">
    <text evidence="2">Belongs to the bacterial solute-binding protein 1 family.</text>
</comment>
<evidence type="ECO:0000313" key="5">
    <source>
        <dbReference type="EMBL" id="ALM75877.1"/>
    </source>
</evidence>
<dbReference type="PROSITE" id="PS51257">
    <property type="entry name" value="PROKAR_LIPOPROTEIN"/>
    <property type="match status" value="1"/>
</dbReference>
<name>A0A0S1XDN0_THEBA</name>
<dbReference type="Pfam" id="PF01547">
    <property type="entry name" value="SBP_bac_1"/>
    <property type="match status" value="1"/>
</dbReference>
<keyword evidence="4" id="KW-0732">Signal</keyword>
<organism evidence="5 6">
    <name type="scientific">Thermococcus barophilus</name>
    <dbReference type="NCBI Taxonomy" id="55802"/>
    <lineage>
        <taxon>Archaea</taxon>
        <taxon>Methanobacteriati</taxon>
        <taxon>Methanobacteriota</taxon>
        <taxon>Thermococci</taxon>
        <taxon>Thermococcales</taxon>
        <taxon>Thermococcaceae</taxon>
        <taxon>Thermococcus</taxon>
    </lineage>
</organism>
<dbReference type="PATRIC" id="fig|55802.8.peg.1954"/>
<dbReference type="PANTHER" id="PTHR43649">
    <property type="entry name" value="ARABINOSE-BINDING PROTEIN-RELATED"/>
    <property type="match status" value="1"/>
</dbReference>
<gene>
    <name evidence="5" type="ORF">TBCH5v1_1974</name>
</gene>
<reference evidence="5 6" key="1">
    <citation type="journal article" date="2016" name="Genome Announc.">
        <title>Complete genome sequence of the hyperthermophilic and piezophilic archaeon Thermococcus barophilus Ch5, capable of growth at the expense of hydrogenogenesis from carbon monoxide and formate.</title>
        <authorList>
            <person name="Oger P."/>
            <person name="Sokolova T.G."/>
            <person name="Kozhevnikova D.A."/>
            <person name="Taranov E.A."/>
            <person name="Vannier P."/>
            <person name="Lee H.S."/>
            <person name="Kwon K.K."/>
            <person name="Kang S.G."/>
            <person name="Lee J.H."/>
            <person name="Bonch-Osmolovskaya E.A."/>
            <person name="Lebedinsky A.V."/>
        </authorList>
    </citation>
    <scope>NUCLEOTIDE SEQUENCE [LARGE SCALE GENOMIC DNA]</scope>
    <source>
        <strain evidence="6">Ch5</strain>
    </source>
</reference>
<evidence type="ECO:0000256" key="2">
    <source>
        <dbReference type="ARBA" id="ARBA00008520"/>
    </source>
</evidence>
<keyword evidence="3" id="KW-0813">Transport</keyword>
<protein>
    <submittedName>
        <fullName evidence="5">Uncharacterized protein</fullName>
    </submittedName>
</protein>
<dbReference type="Proteomes" id="UP000066042">
    <property type="component" value="Chromosome"/>
</dbReference>
<dbReference type="SUPFAM" id="SSF53850">
    <property type="entry name" value="Periplasmic binding protein-like II"/>
    <property type="match status" value="1"/>
</dbReference>
<dbReference type="AlphaFoldDB" id="A0A0S1XDN0"/>
<dbReference type="PANTHER" id="PTHR43649:SF28">
    <property type="entry name" value="BINDING PROTEIN COMPONENT OF ABC SUGAR TRANSPORTER-RELATED"/>
    <property type="match status" value="1"/>
</dbReference>
<dbReference type="InterPro" id="IPR050490">
    <property type="entry name" value="Bact_solute-bd_prot1"/>
</dbReference>
<evidence type="ECO:0000313" key="6">
    <source>
        <dbReference type="Proteomes" id="UP000066042"/>
    </source>
</evidence>
<accession>A0A0S1XDN0</accession>